<proteinExistence type="predicted"/>
<evidence type="ECO:0000313" key="2">
    <source>
        <dbReference type="EMBL" id="KAH7365736.1"/>
    </source>
</evidence>
<dbReference type="AlphaFoldDB" id="A0A8T2SQQ1"/>
<protein>
    <submittedName>
        <fullName evidence="2">Uncharacterized protein</fullName>
    </submittedName>
</protein>
<sequence>MHPNRRGARYTQARTAEHRKLARLIRRSINILGIRKARDGINPLQTQAAKPSQVKNTIKSTMGIYRISKGYVGEESIITDNLECCFSSKACMKCLAYLIVIMIILGVFFAIIVCSSGMAHGRCHF</sequence>
<dbReference type="EMBL" id="CM035423">
    <property type="protein sequence ID" value="KAH7365736.1"/>
    <property type="molecule type" value="Genomic_DNA"/>
</dbReference>
<name>A0A8T2SQQ1_CERRI</name>
<keyword evidence="3" id="KW-1185">Reference proteome</keyword>
<accession>A0A8T2SQQ1</accession>
<dbReference type="OrthoDB" id="10500215at2759"/>
<reference evidence="2" key="1">
    <citation type="submission" date="2021-08" db="EMBL/GenBank/DDBJ databases">
        <title>WGS assembly of Ceratopteris richardii.</title>
        <authorList>
            <person name="Marchant D.B."/>
            <person name="Chen G."/>
            <person name="Jenkins J."/>
            <person name="Shu S."/>
            <person name="Leebens-Mack J."/>
            <person name="Grimwood J."/>
            <person name="Schmutz J."/>
            <person name="Soltis P."/>
            <person name="Soltis D."/>
            <person name="Chen Z.-H."/>
        </authorList>
    </citation>
    <scope>NUCLEOTIDE SEQUENCE</scope>
    <source>
        <strain evidence="2">Whitten #5841</strain>
        <tissue evidence="2">Leaf</tissue>
    </source>
</reference>
<evidence type="ECO:0000256" key="1">
    <source>
        <dbReference type="SAM" id="Phobius"/>
    </source>
</evidence>
<keyword evidence="1" id="KW-1133">Transmembrane helix</keyword>
<keyword evidence="1" id="KW-0812">Transmembrane</keyword>
<keyword evidence="1" id="KW-0472">Membrane</keyword>
<dbReference type="Proteomes" id="UP000825935">
    <property type="component" value="Chromosome 18"/>
</dbReference>
<comment type="caution">
    <text evidence="2">The sequence shown here is derived from an EMBL/GenBank/DDBJ whole genome shotgun (WGS) entry which is preliminary data.</text>
</comment>
<evidence type="ECO:0000313" key="3">
    <source>
        <dbReference type="Proteomes" id="UP000825935"/>
    </source>
</evidence>
<feature type="transmembrane region" description="Helical" evidence="1">
    <location>
        <begin position="95"/>
        <end position="119"/>
    </location>
</feature>
<organism evidence="2 3">
    <name type="scientific">Ceratopteris richardii</name>
    <name type="common">Triangle waterfern</name>
    <dbReference type="NCBI Taxonomy" id="49495"/>
    <lineage>
        <taxon>Eukaryota</taxon>
        <taxon>Viridiplantae</taxon>
        <taxon>Streptophyta</taxon>
        <taxon>Embryophyta</taxon>
        <taxon>Tracheophyta</taxon>
        <taxon>Polypodiopsida</taxon>
        <taxon>Polypodiidae</taxon>
        <taxon>Polypodiales</taxon>
        <taxon>Pteridineae</taxon>
        <taxon>Pteridaceae</taxon>
        <taxon>Parkerioideae</taxon>
        <taxon>Ceratopteris</taxon>
    </lineage>
</organism>
<gene>
    <name evidence="2" type="ORF">KP509_18G043600</name>
</gene>